<dbReference type="GO" id="GO:0003677">
    <property type="term" value="F:DNA binding"/>
    <property type="evidence" value="ECO:0007669"/>
    <property type="project" value="UniProtKB-KW"/>
</dbReference>
<name>A0A0R1PC91_9LACO</name>
<sequence length="141" mass="15625">MNNEYPIAKAIVTLITSYKNLVTKKIRPLGLYPGQDMILLELFKNNNISQNKLVTTLCVDHSTIAKSISRMTKTGLVTTSKSKKDKRITLVSLTDSGVQLAQKLQAILLEAEKTTTKGLSTEEQRLFLEMIGKISQNISNG</sequence>
<evidence type="ECO:0000256" key="2">
    <source>
        <dbReference type="ARBA" id="ARBA00023125"/>
    </source>
</evidence>
<dbReference type="PATRIC" id="fig|1122151.5.peg.365"/>
<dbReference type="OrthoDB" id="9807800at2"/>
<keyword evidence="2" id="KW-0238">DNA-binding</keyword>
<dbReference type="PANTHER" id="PTHR42756">
    <property type="entry name" value="TRANSCRIPTIONAL REGULATOR, MARR"/>
    <property type="match status" value="1"/>
</dbReference>
<dbReference type="GO" id="GO:0003700">
    <property type="term" value="F:DNA-binding transcription factor activity"/>
    <property type="evidence" value="ECO:0007669"/>
    <property type="project" value="InterPro"/>
</dbReference>
<gene>
    <name evidence="5" type="ORF">FD33_GL000351</name>
</gene>
<dbReference type="AlphaFoldDB" id="A0A0R1PC91"/>
<dbReference type="PRINTS" id="PR00598">
    <property type="entry name" value="HTHMARR"/>
</dbReference>
<dbReference type="GeneID" id="96668393"/>
<dbReference type="InterPro" id="IPR036388">
    <property type="entry name" value="WH-like_DNA-bd_sf"/>
</dbReference>
<protein>
    <submittedName>
        <fullName evidence="5">Transcriptional regulator</fullName>
    </submittedName>
</protein>
<evidence type="ECO:0000313" key="6">
    <source>
        <dbReference type="Proteomes" id="UP000051908"/>
    </source>
</evidence>
<dbReference type="EMBL" id="AZES01000102">
    <property type="protein sequence ID" value="KRL29929.1"/>
    <property type="molecule type" value="Genomic_DNA"/>
</dbReference>
<dbReference type="Gene3D" id="1.10.10.10">
    <property type="entry name" value="Winged helix-like DNA-binding domain superfamily/Winged helix DNA-binding domain"/>
    <property type="match status" value="1"/>
</dbReference>
<keyword evidence="6" id="KW-1185">Reference proteome</keyword>
<reference evidence="5 6" key="1">
    <citation type="journal article" date="2015" name="Genome Announc.">
        <title>Expanding the biotechnology potential of lactobacilli through comparative genomics of 213 strains and associated genera.</title>
        <authorList>
            <person name="Sun Z."/>
            <person name="Harris H.M."/>
            <person name="McCann A."/>
            <person name="Guo C."/>
            <person name="Argimon S."/>
            <person name="Zhang W."/>
            <person name="Yang X."/>
            <person name="Jeffery I.B."/>
            <person name="Cooney J.C."/>
            <person name="Kagawa T.F."/>
            <person name="Liu W."/>
            <person name="Song Y."/>
            <person name="Salvetti E."/>
            <person name="Wrobel A."/>
            <person name="Rasinkangas P."/>
            <person name="Parkhill J."/>
            <person name="Rea M.C."/>
            <person name="O'Sullivan O."/>
            <person name="Ritari J."/>
            <person name="Douillard F.P."/>
            <person name="Paul Ross R."/>
            <person name="Yang R."/>
            <person name="Briner A.E."/>
            <person name="Felis G.E."/>
            <person name="de Vos W.M."/>
            <person name="Barrangou R."/>
            <person name="Klaenhammer T.R."/>
            <person name="Caufield P.W."/>
            <person name="Cui Y."/>
            <person name="Zhang H."/>
            <person name="O'Toole P.W."/>
        </authorList>
    </citation>
    <scope>NUCLEOTIDE SEQUENCE [LARGE SCALE GENOMIC DNA]</scope>
    <source>
        <strain evidence="5 6">DSM 13238</strain>
    </source>
</reference>
<evidence type="ECO:0000313" key="5">
    <source>
        <dbReference type="EMBL" id="KRL29929.1"/>
    </source>
</evidence>
<organism evidence="5 6">
    <name type="scientific">Companilactobacillus paralimentarius DSM 13238 = JCM 10415</name>
    <dbReference type="NCBI Taxonomy" id="1122151"/>
    <lineage>
        <taxon>Bacteria</taxon>
        <taxon>Bacillati</taxon>
        <taxon>Bacillota</taxon>
        <taxon>Bacilli</taxon>
        <taxon>Lactobacillales</taxon>
        <taxon>Lactobacillaceae</taxon>
        <taxon>Companilactobacillus</taxon>
    </lineage>
</organism>
<feature type="domain" description="HTH marR-type" evidence="4">
    <location>
        <begin position="4"/>
        <end position="136"/>
    </location>
</feature>
<evidence type="ECO:0000256" key="1">
    <source>
        <dbReference type="ARBA" id="ARBA00023015"/>
    </source>
</evidence>
<dbReference type="InterPro" id="IPR000835">
    <property type="entry name" value="HTH_MarR-typ"/>
</dbReference>
<dbReference type="PROSITE" id="PS50995">
    <property type="entry name" value="HTH_MARR_2"/>
    <property type="match status" value="1"/>
</dbReference>
<dbReference type="Proteomes" id="UP000051908">
    <property type="component" value="Unassembled WGS sequence"/>
</dbReference>
<proteinExistence type="predicted"/>
<comment type="caution">
    <text evidence="5">The sequence shown here is derived from an EMBL/GenBank/DDBJ whole genome shotgun (WGS) entry which is preliminary data.</text>
</comment>
<dbReference type="InterPro" id="IPR036390">
    <property type="entry name" value="WH_DNA-bd_sf"/>
</dbReference>
<accession>A0A0R1PC91</accession>
<dbReference type="SUPFAM" id="SSF46785">
    <property type="entry name" value="Winged helix' DNA-binding domain"/>
    <property type="match status" value="1"/>
</dbReference>
<evidence type="ECO:0000259" key="4">
    <source>
        <dbReference type="PROSITE" id="PS50995"/>
    </source>
</evidence>
<keyword evidence="3" id="KW-0804">Transcription</keyword>
<dbReference type="SMART" id="SM00347">
    <property type="entry name" value="HTH_MARR"/>
    <property type="match status" value="1"/>
</dbReference>
<dbReference type="Pfam" id="PF13463">
    <property type="entry name" value="HTH_27"/>
    <property type="match status" value="1"/>
</dbReference>
<dbReference type="RefSeq" id="WP_025084772.1">
    <property type="nucleotide sequence ID" value="NZ_AZES01000102.1"/>
</dbReference>
<keyword evidence="1" id="KW-0805">Transcription regulation</keyword>
<evidence type="ECO:0000256" key="3">
    <source>
        <dbReference type="ARBA" id="ARBA00023163"/>
    </source>
</evidence>
<dbReference type="PANTHER" id="PTHR42756:SF1">
    <property type="entry name" value="TRANSCRIPTIONAL REPRESSOR OF EMRAB OPERON"/>
    <property type="match status" value="1"/>
</dbReference>